<dbReference type="EMBL" id="MUJZ01048521">
    <property type="protein sequence ID" value="OTF74132.1"/>
    <property type="molecule type" value="Genomic_DNA"/>
</dbReference>
<name>A0A1Y3B010_EURMA</name>
<proteinExistence type="predicted"/>
<feature type="transmembrane region" description="Helical" evidence="1">
    <location>
        <begin position="111"/>
        <end position="131"/>
    </location>
</feature>
<accession>A0A1Y3B010</accession>
<dbReference type="OrthoDB" id="6507641at2759"/>
<keyword evidence="1" id="KW-1133">Transmembrane helix</keyword>
<gene>
    <name evidence="2" type="ORF">BLA29_006566</name>
</gene>
<dbReference type="AlphaFoldDB" id="A0A1Y3B010"/>
<keyword evidence="1" id="KW-0812">Transmembrane</keyword>
<evidence type="ECO:0000313" key="2">
    <source>
        <dbReference type="EMBL" id="OTF74132.1"/>
    </source>
</evidence>
<comment type="caution">
    <text evidence="2">The sequence shown here is derived from an EMBL/GenBank/DDBJ whole genome shotgun (WGS) entry which is preliminary data.</text>
</comment>
<keyword evidence="1" id="KW-0472">Membrane</keyword>
<reference evidence="2 3" key="1">
    <citation type="submission" date="2017-03" db="EMBL/GenBank/DDBJ databases">
        <title>Genome Survey of Euroglyphus maynei.</title>
        <authorList>
            <person name="Arlian L.G."/>
            <person name="Morgan M.S."/>
            <person name="Rider S.D."/>
        </authorList>
    </citation>
    <scope>NUCLEOTIDE SEQUENCE [LARGE SCALE GENOMIC DNA]</scope>
    <source>
        <strain evidence="2">Arlian Lab</strain>
        <tissue evidence="2">Whole body</tissue>
    </source>
</reference>
<keyword evidence="3" id="KW-1185">Reference proteome</keyword>
<sequence length="191" mass="22477">MASIQLFILIYVECQINQMKDKLRDLSKNASIKINRYRSPLNCGQKFPFEKIQQFSLLHREHIRLCVFFSRAYQELWGPILFVFIMFSIPINVVSLVSLRLLGDGPDKIQIYLPFIIHSYTIIAGLSILTVQTRLLHCIKKYFPNIIPAIKWSRLKFRYENWYERLMHGKKYGPSFEPFGTITGKTILNTI</sequence>
<feature type="transmembrane region" description="Helical" evidence="1">
    <location>
        <begin position="76"/>
        <end position="99"/>
    </location>
</feature>
<evidence type="ECO:0000256" key="1">
    <source>
        <dbReference type="SAM" id="Phobius"/>
    </source>
</evidence>
<dbReference type="Proteomes" id="UP000194236">
    <property type="component" value="Unassembled WGS sequence"/>
</dbReference>
<organism evidence="2 3">
    <name type="scientific">Euroglyphus maynei</name>
    <name type="common">Mayne's house dust mite</name>
    <dbReference type="NCBI Taxonomy" id="6958"/>
    <lineage>
        <taxon>Eukaryota</taxon>
        <taxon>Metazoa</taxon>
        <taxon>Ecdysozoa</taxon>
        <taxon>Arthropoda</taxon>
        <taxon>Chelicerata</taxon>
        <taxon>Arachnida</taxon>
        <taxon>Acari</taxon>
        <taxon>Acariformes</taxon>
        <taxon>Sarcoptiformes</taxon>
        <taxon>Astigmata</taxon>
        <taxon>Psoroptidia</taxon>
        <taxon>Analgoidea</taxon>
        <taxon>Pyroglyphidae</taxon>
        <taxon>Pyroglyphinae</taxon>
        <taxon>Euroglyphus</taxon>
    </lineage>
</organism>
<protein>
    <submittedName>
        <fullName evidence="2">Uncharacterized protein</fullName>
    </submittedName>
</protein>
<evidence type="ECO:0000313" key="3">
    <source>
        <dbReference type="Proteomes" id="UP000194236"/>
    </source>
</evidence>